<evidence type="ECO:0000256" key="4">
    <source>
        <dbReference type="ARBA" id="ARBA00023163"/>
    </source>
</evidence>
<keyword evidence="9" id="KW-1185">Reference proteome</keyword>
<evidence type="ECO:0000256" key="6">
    <source>
        <dbReference type="RuleBase" id="RU367028"/>
    </source>
</evidence>
<proteinExistence type="predicted"/>
<dbReference type="AlphaFoldDB" id="A0A9D3WK38"/>
<evidence type="ECO:0000256" key="3">
    <source>
        <dbReference type="ARBA" id="ARBA00023015"/>
    </source>
</evidence>
<accession>A0A9D3WK38</accession>
<comment type="subcellular location">
    <subcellularLocation>
        <location evidence="1 6">Nucleus</location>
    </subcellularLocation>
</comment>
<dbReference type="GO" id="GO:0005634">
    <property type="term" value="C:nucleus"/>
    <property type="evidence" value="ECO:0007669"/>
    <property type="project" value="UniProtKB-SubCell"/>
</dbReference>
<name>A0A9D3WK38_9ROSI</name>
<gene>
    <name evidence="8" type="ORF">J1N35_001947</name>
</gene>
<comment type="function">
    <text evidence="6">Transcriptional repressor that regulates multiple aspects of plant growth and development.</text>
</comment>
<evidence type="ECO:0000313" key="9">
    <source>
        <dbReference type="Proteomes" id="UP000828251"/>
    </source>
</evidence>
<dbReference type="PANTHER" id="PTHR33057:SF113">
    <property type="entry name" value="TRANSCRIPTION REPRESSOR"/>
    <property type="match status" value="1"/>
</dbReference>
<dbReference type="OrthoDB" id="689823at2759"/>
<dbReference type="InterPro" id="IPR006458">
    <property type="entry name" value="Ovate_C"/>
</dbReference>
<reference evidence="8 9" key="1">
    <citation type="journal article" date="2021" name="Plant Biotechnol. J.">
        <title>Multi-omics assisted identification of the key and species-specific regulatory components of drought-tolerant mechanisms in Gossypium stocksii.</title>
        <authorList>
            <person name="Yu D."/>
            <person name="Ke L."/>
            <person name="Zhang D."/>
            <person name="Wu Y."/>
            <person name="Sun Y."/>
            <person name="Mei J."/>
            <person name="Sun J."/>
            <person name="Sun Y."/>
        </authorList>
    </citation>
    <scope>NUCLEOTIDE SEQUENCE [LARGE SCALE GENOMIC DNA]</scope>
    <source>
        <strain evidence="9">cv. E1</strain>
        <tissue evidence="8">Leaf</tissue>
    </source>
</reference>
<comment type="caution">
    <text evidence="8">The sequence shown here is derived from an EMBL/GenBank/DDBJ whole genome shotgun (WGS) entry which is preliminary data.</text>
</comment>
<keyword evidence="3 6" id="KW-0805">Transcription regulation</keyword>
<dbReference type="PANTHER" id="PTHR33057">
    <property type="entry name" value="TRANSCRIPTION REPRESSOR OFP7-RELATED"/>
    <property type="match status" value="1"/>
</dbReference>
<evidence type="ECO:0000259" key="7">
    <source>
        <dbReference type="PROSITE" id="PS51754"/>
    </source>
</evidence>
<organism evidence="8 9">
    <name type="scientific">Gossypium stocksii</name>
    <dbReference type="NCBI Taxonomy" id="47602"/>
    <lineage>
        <taxon>Eukaryota</taxon>
        <taxon>Viridiplantae</taxon>
        <taxon>Streptophyta</taxon>
        <taxon>Embryophyta</taxon>
        <taxon>Tracheophyta</taxon>
        <taxon>Spermatophyta</taxon>
        <taxon>Magnoliopsida</taxon>
        <taxon>eudicotyledons</taxon>
        <taxon>Gunneridae</taxon>
        <taxon>Pentapetalae</taxon>
        <taxon>rosids</taxon>
        <taxon>malvids</taxon>
        <taxon>Malvales</taxon>
        <taxon>Malvaceae</taxon>
        <taxon>Malvoideae</taxon>
        <taxon>Gossypium</taxon>
    </lineage>
</organism>
<dbReference type="EMBL" id="JAIQCV010000001">
    <property type="protein sequence ID" value="KAH1130569.1"/>
    <property type="molecule type" value="Genomic_DNA"/>
</dbReference>
<evidence type="ECO:0000256" key="5">
    <source>
        <dbReference type="ARBA" id="ARBA00023242"/>
    </source>
</evidence>
<evidence type="ECO:0000313" key="8">
    <source>
        <dbReference type="EMBL" id="KAH1130569.1"/>
    </source>
</evidence>
<dbReference type="Pfam" id="PF04844">
    <property type="entry name" value="Ovate"/>
    <property type="match status" value="1"/>
</dbReference>
<sequence>MKMKFPSICNKSRTKGMSWKLSLFYHLKAIPFINKPKRLKHSTSVLSDSTAKFISALDCSWSQSRHCFTVPKDSEELLDMAIEALRSNRLFFEPGDTGSILEAARFPFKDCVALAMETVDPYMDFRDSMEEIVEACELKEQKHLEELLAWYLKMNRKKNHGFIVGAFIDMFATINSCSSSCFISVSSSASAASRTLSESIRSLELR</sequence>
<protein>
    <recommendedName>
        <fullName evidence="6">Transcription repressor</fullName>
    </recommendedName>
    <alternativeName>
        <fullName evidence="6">Ovate family protein</fullName>
    </alternativeName>
</protein>
<evidence type="ECO:0000256" key="1">
    <source>
        <dbReference type="ARBA" id="ARBA00004123"/>
    </source>
</evidence>
<dbReference type="Proteomes" id="UP000828251">
    <property type="component" value="Unassembled WGS sequence"/>
</dbReference>
<keyword evidence="4 6" id="KW-0804">Transcription</keyword>
<dbReference type="PROSITE" id="PS51754">
    <property type="entry name" value="OVATE"/>
    <property type="match status" value="1"/>
</dbReference>
<dbReference type="InterPro" id="IPR038933">
    <property type="entry name" value="Ovate"/>
</dbReference>
<dbReference type="GO" id="GO:0045892">
    <property type="term" value="P:negative regulation of DNA-templated transcription"/>
    <property type="evidence" value="ECO:0007669"/>
    <property type="project" value="UniProtKB-UniRule"/>
</dbReference>
<keyword evidence="5 6" id="KW-0539">Nucleus</keyword>
<feature type="domain" description="OVATE" evidence="7">
    <location>
        <begin position="114"/>
        <end position="173"/>
    </location>
</feature>
<dbReference type="NCBIfam" id="TIGR01568">
    <property type="entry name" value="A_thal_3678"/>
    <property type="match status" value="1"/>
</dbReference>
<keyword evidence="2 6" id="KW-0678">Repressor</keyword>
<evidence type="ECO:0000256" key="2">
    <source>
        <dbReference type="ARBA" id="ARBA00022491"/>
    </source>
</evidence>